<sequence length="48" mass="5879">MEPSLPNSLYLNNRYLQLYFCNQFFSTQNKNRKTRQFFNPNNRNCLIS</sequence>
<dbReference type="VEuPathDB" id="MicrosporidiaDB:M153_1800004148"/>
<evidence type="ECO:0000313" key="2">
    <source>
        <dbReference type="Proteomes" id="UP000051530"/>
    </source>
</evidence>
<accession>A0A0R0LZC6</accession>
<reference evidence="1 2" key="1">
    <citation type="submission" date="2015-07" db="EMBL/GenBank/DDBJ databases">
        <title>The genome of Pseudoloma neurophilia, a relevant intracellular parasite of the zebrafish.</title>
        <authorList>
            <person name="Ndikumana S."/>
            <person name="Pelin A."/>
            <person name="Sanders J."/>
            <person name="Corradi N."/>
        </authorList>
    </citation>
    <scope>NUCLEOTIDE SEQUENCE [LARGE SCALE GENOMIC DNA]</scope>
    <source>
        <strain evidence="1 2">MK1</strain>
    </source>
</reference>
<keyword evidence="2" id="KW-1185">Reference proteome</keyword>
<protein>
    <submittedName>
        <fullName evidence="1">Uncharacterized protein</fullName>
    </submittedName>
</protein>
<evidence type="ECO:0000313" key="1">
    <source>
        <dbReference type="EMBL" id="KRH94653.1"/>
    </source>
</evidence>
<dbReference type="Proteomes" id="UP000051530">
    <property type="component" value="Unassembled WGS sequence"/>
</dbReference>
<organism evidence="1 2">
    <name type="scientific">Pseudoloma neurophilia</name>
    <dbReference type="NCBI Taxonomy" id="146866"/>
    <lineage>
        <taxon>Eukaryota</taxon>
        <taxon>Fungi</taxon>
        <taxon>Fungi incertae sedis</taxon>
        <taxon>Microsporidia</taxon>
        <taxon>Pseudoloma</taxon>
    </lineage>
</organism>
<gene>
    <name evidence="1" type="ORF">M153_1800004148</name>
</gene>
<proteinExistence type="predicted"/>
<comment type="caution">
    <text evidence="1">The sequence shown here is derived from an EMBL/GenBank/DDBJ whole genome shotgun (WGS) entry which is preliminary data.</text>
</comment>
<dbReference type="AlphaFoldDB" id="A0A0R0LZC6"/>
<name>A0A0R0LZC6_9MICR</name>
<dbReference type="EMBL" id="LGUB01000045">
    <property type="protein sequence ID" value="KRH94653.1"/>
    <property type="molecule type" value="Genomic_DNA"/>
</dbReference>